<feature type="domain" description="Auxiliary Activity family 9 catalytic" evidence="17">
    <location>
        <begin position="19"/>
        <end position="115"/>
    </location>
</feature>
<evidence type="ECO:0000256" key="4">
    <source>
        <dbReference type="ARBA" id="ARBA00022723"/>
    </source>
</evidence>
<protein>
    <recommendedName>
        <fullName evidence="15">lytic cellulose monooxygenase (C4-dehydrogenating)</fullName>
        <ecNumber evidence="15">1.14.99.56</ecNumber>
    </recommendedName>
</protein>
<name>A0AAW0E912_9AGAR</name>
<dbReference type="InterPro" id="IPR005103">
    <property type="entry name" value="AA9_LPMO"/>
</dbReference>
<evidence type="ECO:0000256" key="11">
    <source>
        <dbReference type="ARBA" id="ARBA00023277"/>
    </source>
</evidence>
<dbReference type="PANTHER" id="PTHR33353">
    <property type="entry name" value="PUTATIVE (AFU_ORTHOLOGUE AFUA_1G12560)-RELATED"/>
    <property type="match status" value="1"/>
</dbReference>
<keyword evidence="4" id="KW-0479">Metal-binding</keyword>
<keyword evidence="5 16" id="KW-0732">Signal</keyword>
<dbReference type="GO" id="GO:0004497">
    <property type="term" value="F:monooxygenase activity"/>
    <property type="evidence" value="ECO:0007669"/>
    <property type="project" value="UniProtKB-KW"/>
</dbReference>
<proteinExistence type="inferred from homology"/>
<keyword evidence="6" id="KW-0136">Cellulose degradation</keyword>
<comment type="caution">
    <text evidence="18">The sequence shown here is derived from an EMBL/GenBank/DDBJ whole genome shotgun (WGS) entry which is preliminary data.</text>
</comment>
<evidence type="ECO:0000256" key="13">
    <source>
        <dbReference type="ARBA" id="ARBA00044502"/>
    </source>
</evidence>
<evidence type="ECO:0000256" key="7">
    <source>
        <dbReference type="ARBA" id="ARBA00023002"/>
    </source>
</evidence>
<evidence type="ECO:0000256" key="6">
    <source>
        <dbReference type="ARBA" id="ARBA00023001"/>
    </source>
</evidence>
<accession>A0AAW0E912</accession>
<keyword evidence="7" id="KW-0560">Oxidoreductase</keyword>
<organism evidence="18 19">
    <name type="scientific">Paramarasmius palmivorus</name>
    <dbReference type="NCBI Taxonomy" id="297713"/>
    <lineage>
        <taxon>Eukaryota</taxon>
        <taxon>Fungi</taxon>
        <taxon>Dikarya</taxon>
        <taxon>Basidiomycota</taxon>
        <taxon>Agaricomycotina</taxon>
        <taxon>Agaricomycetes</taxon>
        <taxon>Agaricomycetidae</taxon>
        <taxon>Agaricales</taxon>
        <taxon>Marasmiineae</taxon>
        <taxon>Marasmiaceae</taxon>
        <taxon>Paramarasmius</taxon>
    </lineage>
</organism>
<evidence type="ECO:0000256" key="9">
    <source>
        <dbReference type="ARBA" id="ARBA00023033"/>
    </source>
</evidence>
<feature type="signal peptide" evidence="16">
    <location>
        <begin position="1"/>
        <end position="18"/>
    </location>
</feature>
<dbReference type="GO" id="GO:0030245">
    <property type="term" value="P:cellulose catabolic process"/>
    <property type="evidence" value="ECO:0007669"/>
    <property type="project" value="UniProtKB-KW"/>
</dbReference>
<gene>
    <name evidence="18" type="ORF">VNI00_001147</name>
</gene>
<evidence type="ECO:0000256" key="10">
    <source>
        <dbReference type="ARBA" id="ARBA00023157"/>
    </source>
</evidence>
<evidence type="ECO:0000256" key="15">
    <source>
        <dbReference type="ARBA" id="ARBA00047174"/>
    </source>
</evidence>
<evidence type="ECO:0000256" key="5">
    <source>
        <dbReference type="ARBA" id="ARBA00022729"/>
    </source>
</evidence>
<dbReference type="InterPro" id="IPR049892">
    <property type="entry name" value="AA9"/>
</dbReference>
<dbReference type="PANTHER" id="PTHR33353:SF10">
    <property type="entry name" value="ENDO-BETA-1,4-GLUCANASE D"/>
    <property type="match status" value="1"/>
</dbReference>
<dbReference type="Pfam" id="PF03443">
    <property type="entry name" value="AA9"/>
    <property type="match status" value="1"/>
</dbReference>
<evidence type="ECO:0000256" key="8">
    <source>
        <dbReference type="ARBA" id="ARBA00023008"/>
    </source>
</evidence>
<sequence length="125" mass="13692">MRPFILVATLSSVSSVLGHGYVQQLKIGSEYVQAWNPYKDPQQHATRITRPFKDNGPIPDKFSILFFQFTTAAITCNVGKTADTQNTPVNATAAVPAGTTIGFLWTDWQSDHPGPSRPRTPIGSF</sequence>
<keyword evidence="10" id="KW-1015">Disulfide bond</keyword>
<comment type="cofactor">
    <cofactor evidence="1">
        <name>Cu(2+)</name>
        <dbReference type="ChEBI" id="CHEBI:29036"/>
    </cofactor>
</comment>
<keyword evidence="8" id="KW-0186">Copper</keyword>
<keyword evidence="19" id="KW-1185">Reference proteome</keyword>
<keyword evidence="9" id="KW-0503">Monooxygenase</keyword>
<keyword evidence="11" id="KW-0119">Carbohydrate metabolism</keyword>
<feature type="chain" id="PRO_5044024390" description="lytic cellulose monooxygenase (C4-dehydrogenating)" evidence="16">
    <location>
        <begin position="19"/>
        <end position="125"/>
    </location>
</feature>
<dbReference type="AlphaFoldDB" id="A0AAW0E912"/>
<keyword evidence="12" id="KW-0624">Polysaccharide degradation</keyword>
<dbReference type="GO" id="GO:0046872">
    <property type="term" value="F:metal ion binding"/>
    <property type="evidence" value="ECO:0007669"/>
    <property type="project" value="UniProtKB-KW"/>
</dbReference>
<evidence type="ECO:0000259" key="17">
    <source>
        <dbReference type="Pfam" id="PF03443"/>
    </source>
</evidence>
<comment type="subcellular location">
    <subcellularLocation>
        <location evidence="2">Secreted</location>
    </subcellularLocation>
</comment>
<evidence type="ECO:0000313" key="19">
    <source>
        <dbReference type="Proteomes" id="UP001383192"/>
    </source>
</evidence>
<dbReference type="GO" id="GO:0005576">
    <property type="term" value="C:extracellular region"/>
    <property type="evidence" value="ECO:0007669"/>
    <property type="project" value="UniProtKB-SubCell"/>
</dbReference>
<evidence type="ECO:0000256" key="12">
    <source>
        <dbReference type="ARBA" id="ARBA00023326"/>
    </source>
</evidence>
<evidence type="ECO:0000256" key="1">
    <source>
        <dbReference type="ARBA" id="ARBA00001973"/>
    </source>
</evidence>
<evidence type="ECO:0000256" key="3">
    <source>
        <dbReference type="ARBA" id="ARBA00022525"/>
    </source>
</evidence>
<evidence type="ECO:0000256" key="14">
    <source>
        <dbReference type="ARBA" id="ARBA00045077"/>
    </source>
</evidence>
<comment type="catalytic activity">
    <reaction evidence="14">
        <text>[(1-&gt;4)-beta-D-glucosyl]n+m + reduced acceptor + O2 = 4-dehydro-beta-D-glucosyl-[(1-&gt;4)-beta-D-glucosyl]n-1 + [(1-&gt;4)-beta-D-glucosyl]m + acceptor + H2O.</text>
        <dbReference type="EC" id="1.14.99.56"/>
    </reaction>
</comment>
<keyword evidence="3" id="KW-0964">Secreted</keyword>
<evidence type="ECO:0000313" key="18">
    <source>
        <dbReference type="EMBL" id="KAK7060382.1"/>
    </source>
</evidence>
<dbReference type="Proteomes" id="UP001383192">
    <property type="component" value="Unassembled WGS sequence"/>
</dbReference>
<reference evidence="18 19" key="1">
    <citation type="submission" date="2024-01" db="EMBL/GenBank/DDBJ databases">
        <title>A draft genome for a cacao thread blight-causing isolate of Paramarasmius palmivorus.</title>
        <authorList>
            <person name="Baruah I.K."/>
            <person name="Bukari Y."/>
            <person name="Amoako-Attah I."/>
            <person name="Meinhardt L.W."/>
            <person name="Bailey B.A."/>
            <person name="Cohen S.P."/>
        </authorList>
    </citation>
    <scope>NUCLEOTIDE SEQUENCE [LARGE SCALE GENOMIC DNA]</scope>
    <source>
        <strain evidence="18 19">GH-12</strain>
    </source>
</reference>
<dbReference type="EMBL" id="JAYKXP010000003">
    <property type="protein sequence ID" value="KAK7060382.1"/>
    <property type="molecule type" value="Genomic_DNA"/>
</dbReference>
<dbReference type="Gene3D" id="2.70.50.70">
    <property type="match status" value="1"/>
</dbReference>
<comment type="similarity">
    <text evidence="13">Belongs to the polysaccharide monooxygenase AA9 family.</text>
</comment>
<dbReference type="EC" id="1.14.99.56" evidence="15"/>
<evidence type="ECO:0000256" key="2">
    <source>
        <dbReference type="ARBA" id="ARBA00004613"/>
    </source>
</evidence>
<evidence type="ECO:0000256" key="16">
    <source>
        <dbReference type="SAM" id="SignalP"/>
    </source>
</evidence>